<name>A0A9Q8QPA8_9HYPO</name>
<evidence type="ECO:0000313" key="3">
    <source>
        <dbReference type="Proteomes" id="UP000829364"/>
    </source>
</evidence>
<feature type="compositionally biased region" description="Basic residues" evidence="1">
    <location>
        <begin position="333"/>
        <end position="342"/>
    </location>
</feature>
<feature type="compositionally biased region" description="Low complexity" evidence="1">
    <location>
        <begin position="284"/>
        <end position="294"/>
    </location>
</feature>
<dbReference type="OrthoDB" id="3800738at2759"/>
<sequence length="475" mass="52129">MTSTVTTEALLHRDRYDMLVRDGGGGKARVTNEMPTIGDEMNGGEDGDEARRRRPVAEVVQETVSGHTAMRRVFETSELLELILVRVDMQTLLVSAQRASRTWHALIETSPALQRRLFFLPEQRRRRRRRQQRERDTSSADTDTDAATELEPNQRWEREQERVDNPLLKAHFAPFFADPIDPLQLVPAAGDVTLEEALWELDEEIAVPSARAVFRELPLHRLHGEGGGDSAYRRVGASWKRMLTSQPPVTRVGFLRRLGTRNEPEMQIFEPPLPGRRDTGGGCSSSCSSCSSSSAESARGVDASSPPPSSAAATASSPSLSASSSSACGTQGHNKHRCEHHQHKHDLRMGHLYHEVLTRIRWASTAHFQVLAHAQALPRDEFVRRATMPRPWNAVWGDNEEVSGLATAATAATAANDGSGTSTGRAVAGRAALREMHDAGAEVVVVSYRGTSSCCYLGALDLGIQFWGECVAGSR</sequence>
<evidence type="ECO:0000313" key="2">
    <source>
        <dbReference type="EMBL" id="UNI23878.1"/>
    </source>
</evidence>
<accession>A0A9Q8QPA8</accession>
<protein>
    <recommendedName>
        <fullName evidence="4">F-box domain-containing protein</fullName>
    </recommendedName>
</protein>
<keyword evidence="3" id="KW-1185">Reference proteome</keyword>
<proteinExistence type="predicted"/>
<dbReference type="SUPFAM" id="SSF81383">
    <property type="entry name" value="F-box domain"/>
    <property type="match status" value="1"/>
</dbReference>
<dbReference type="EMBL" id="CP086363">
    <property type="protein sequence ID" value="UNI23878.1"/>
    <property type="molecule type" value="Genomic_DNA"/>
</dbReference>
<feature type="region of interest" description="Disordered" evidence="1">
    <location>
        <begin position="124"/>
        <end position="160"/>
    </location>
</feature>
<dbReference type="Proteomes" id="UP000829364">
    <property type="component" value="Chromosome 10"/>
</dbReference>
<feature type="region of interest" description="Disordered" evidence="1">
    <location>
        <begin position="26"/>
        <end position="53"/>
    </location>
</feature>
<dbReference type="GeneID" id="72071615"/>
<evidence type="ECO:0000256" key="1">
    <source>
        <dbReference type="SAM" id="MobiDB-lite"/>
    </source>
</evidence>
<dbReference type="InterPro" id="IPR036047">
    <property type="entry name" value="F-box-like_dom_sf"/>
</dbReference>
<reference evidence="2" key="1">
    <citation type="submission" date="2021-11" db="EMBL/GenBank/DDBJ databases">
        <title>Purpureocillium_takamizusanense_genome.</title>
        <authorList>
            <person name="Nguyen N.-H."/>
        </authorList>
    </citation>
    <scope>NUCLEOTIDE SEQUENCE</scope>
    <source>
        <strain evidence="2">PT3</strain>
    </source>
</reference>
<evidence type="ECO:0008006" key="4">
    <source>
        <dbReference type="Google" id="ProtNLM"/>
    </source>
</evidence>
<feature type="region of interest" description="Disordered" evidence="1">
    <location>
        <begin position="263"/>
        <end position="342"/>
    </location>
</feature>
<dbReference type="AlphaFoldDB" id="A0A9Q8QPA8"/>
<organism evidence="2 3">
    <name type="scientific">Purpureocillium takamizusanense</name>
    <dbReference type="NCBI Taxonomy" id="2060973"/>
    <lineage>
        <taxon>Eukaryota</taxon>
        <taxon>Fungi</taxon>
        <taxon>Dikarya</taxon>
        <taxon>Ascomycota</taxon>
        <taxon>Pezizomycotina</taxon>
        <taxon>Sordariomycetes</taxon>
        <taxon>Hypocreomycetidae</taxon>
        <taxon>Hypocreales</taxon>
        <taxon>Ophiocordycipitaceae</taxon>
        <taxon>Purpureocillium</taxon>
    </lineage>
</organism>
<dbReference type="RefSeq" id="XP_047847359.1">
    <property type="nucleotide sequence ID" value="XM_047991347.1"/>
</dbReference>
<feature type="compositionally biased region" description="Low complexity" evidence="1">
    <location>
        <begin position="310"/>
        <end position="327"/>
    </location>
</feature>
<gene>
    <name evidence="2" type="ORF">JDV02_009670</name>
</gene>
<dbReference type="KEGG" id="ptkz:JDV02_009670"/>